<evidence type="ECO:0000256" key="3">
    <source>
        <dbReference type="ARBA" id="ARBA00022692"/>
    </source>
</evidence>
<sequence length="194" mass="21661">MSVYMSDTDISLLFLDIALMEMKSFLCMNSCPKMWQREYLHSLAHQSFIHRNLKPSNILLGDDMRAKVADFGLVRLAPEGKGSIETRIAGTFGYLAPEYAVTGRVTTKVDVFSFGVILMELITGRRALDESQPEESVHLGSRECTSTRTHSAKPSTPQSTSMRKRSPVSALLLNWLVIAEQGNLIKGPIWVLEI</sequence>
<feature type="domain" description="Protein kinase" evidence="11">
    <location>
        <begin position="1"/>
        <end position="194"/>
    </location>
</feature>
<dbReference type="InterPro" id="IPR011009">
    <property type="entry name" value="Kinase-like_dom_sf"/>
</dbReference>
<keyword evidence="6" id="KW-1133">Transmembrane helix</keyword>
<comment type="subcellular location">
    <subcellularLocation>
        <location evidence="1">Membrane</location>
        <topology evidence="1">Single-pass membrane protein</topology>
    </subcellularLocation>
</comment>
<evidence type="ECO:0000256" key="2">
    <source>
        <dbReference type="ARBA" id="ARBA00022614"/>
    </source>
</evidence>
<proteinExistence type="predicted"/>
<dbReference type="PANTHER" id="PTHR47986:SF29">
    <property type="entry name" value="RECEPTOR PROTEIN KINASE TMK1"/>
    <property type="match status" value="1"/>
</dbReference>
<dbReference type="GO" id="GO:0004672">
    <property type="term" value="F:protein kinase activity"/>
    <property type="evidence" value="ECO:0007669"/>
    <property type="project" value="InterPro"/>
</dbReference>
<gene>
    <name evidence="12" type="ORF">F3Y22_tig00112281pilonHSYRG00233</name>
</gene>
<evidence type="ECO:0000256" key="7">
    <source>
        <dbReference type="ARBA" id="ARBA00023136"/>
    </source>
</evidence>
<dbReference type="GO" id="GO:0005524">
    <property type="term" value="F:ATP binding"/>
    <property type="evidence" value="ECO:0007669"/>
    <property type="project" value="InterPro"/>
</dbReference>
<evidence type="ECO:0000256" key="9">
    <source>
        <dbReference type="ARBA" id="ARBA00023180"/>
    </source>
</evidence>
<dbReference type="PANTHER" id="PTHR47986">
    <property type="entry name" value="OSJNBA0070M12.3 PROTEIN"/>
    <property type="match status" value="1"/>
</dbReference>
<evidence type="ECO:0000259" key="11">
    <source>
        <dbReference type="PROSITE" id="PS50011"/>
    </source>
</evidence>
<keyword evidence="7" id="KW-0472">Membrane</keyword>
<feature type="compositionally biased region" description="Polar residues" evidence="10">
    <location>
        <begin position="143"/>
        <end position="161"/>
    </location>
</feature>
<reference evidence="12" key="1">
    <citation type="submission" date="2019-09" db="EMBL/GenBank/DDBJ databases">
        <title>Draft genome information of white flower Hibiscus syriacus.</title>
        <authorList>
            <person name="Kim Y.-M."/>
        </authorList>
    </citation>
    <scope>NUCLEOTIDE SEQUENCE [LARGE SCALE GENOMIC DNA]</scope>
    <source>
        <strain evidence="12">YM2019G1</strain>
    </source>
</reference>
<dbReference type="Pfam" id="PF00069">
    <property type="entry name" value="Pkinase"/>
    <property type="match status" value="1"/>
</dbReference>
<keyword evidence="13" id="KW-1185">Reference proteome</keyword>
<evidence type="ECO:0000256" key="8">
    <source>
        <dbReference type="ARBA" id="ARBA00023170"/>
    </source>
</evidence>
<evidence type="ECO:0000313" key="13">
    <source>
        <dbReference type="Proteomes" id="UP000436088"/>
    </source>
</evidence>
<evidence type="ECO:0000256" key="4">
    <source>
        <dbReference type="ARBA" id="ARBA00022729"/>
    </source>
</evidence>
<dbReference type="InterPro" id="IPR000719">
    <property type="entry name" value="Prot_kinase_dom"/>
</dbReference>
<keyword evidence="4" id="KW-0732">Signal</keyword>
<name>A0A6A2Y140_HIBSY</name>
<dbReference type="PROSITE" id="PS50011">
    <property type="entry name" value="PROTEIN_KINASE_DOM"/>
    <property type="match status" value="1"/>
</dbReference>
<evidence type="ECO:0000256" key="5">
    <source>
        <dbReference type="ARBA" id="ARBA00022737"/>
    </source>
</evidence>
<evidence type="ECO:0000313" key="12">
    <source>
        <dbReference type="EMBL" id="KAE8668946.1"/>
    </source>
</evidence>
<dbReference type="InterPro" id="IPR052422">
    <property type="entry name" value="Auxin_Ser/Thr_Kinase"/>
</dbReference>
<evidence type="ECO:0000256" key="6">
    <source>
        <dbReference type="ARBA" id="ARBA00022989"/>
    </source>
</evidence>
<accession>A0A6A2Y140</accession>
<protein>
    <recommendedName>
        <fullName evidence="11">Protein kinase domain-containing protein</fullName>
    </recommendedName>
</protein>
<organism evidence="12 13">
    <name type="scientific">Hibiscus syriacus</name>
    <name type="common">Rose of Sharon</name>
    <dbReference type="NCBI Taxonomy" id="106335"/>
    <lineage>
        <taxon>Eukaryota</taxon>
        <taxon>Viridiplantae</taxon>
        <taxon>Streptophyta</taxon>
        <taxon>Embryophyta</taxon>
        <taxon>Tracheophyta</taxon>
        <taxon>Spermatophyta</taxon>
        <taxon>Magnoliopsida</taxon>
        <taxon>eudicotyledons</taxon>
        <taxon>Gunneridae</taxon>
        <taxon>Pentapetalae</taxon>
        <taxon>rosids</taxon>
        <taxon>malvids</taxon>
        <taxon>Malvales</taxon>
        <taxon>Malvaceae</taxon>
        <taxon>Malvoideae</taxon>
        <taxon>Hibiscus</taxon>
    </lineage>
</organism>
<keyword evidence="2" id="KW-0433">Leucine-rich repeat</keyword>
<dbReference type="Proteomes" id="UP000436088">
    <property type="component" value="Unassembled WGS sequence"/>
</dbReference>
<feature type="region of interest" description="Disordered" evidence="10">
    <location>
        <begin position="132"/>
        <end position="163"/>
    </location>
</feature>
<evidence type="ECO:0000256" key="10">
    <source>
        <dbReference type="SAM" id="MobiDB-lite"/>
    </source>
</evidence>
<dbReference type="Gene3D" id="1.10.510.10">
    <property type="entry name" value="Transferase(Phosphotransferase) domain 1"/>
    <property type="match status" value="1"/>
</dbReference>
<keyword evidence="5" id="KW-0677">Repeat</keyword>
<evidence type="ECO:0000256" key="1">
    <source>
        <dbReference type="ARBA" id="ARBA00004167"/>
    </source>
</evidence>
<dbReference type="AlphaFoldDB" id="A0A6A2Y140"/>
<keyword evidence="8" id="KW-0675">Receptor</keyword>
<dbReference type="GO" id="GO:0016020">
    <property type="term" value="C:membrane"/>
    <property type="evidence" value="ECO:0007669"/>
    <property type="project" value="UniProtKB-SubCell"/>
</dbReference>
<dbReference type="SUPFAM" id="SSF56112">
    <property type="entry name" value="Protein kinase-like (PK-like)"/>
    <property type="match status" value="1"/>
</dbReference>
<comment type="caution">
    <text evidence="12">The sequence shown here is derived from an EMBL/GenBank/DDBJ whole genome shotgun (WGS) entry which is preliminary data.</text>
</comment>
<dbReference type="EMBL" id="VEPZ02001541">
    <property type="protein sequence ID" value="KAE8668946.1"/>
    <property type="molecule type" value="Genomic_DNA"/>
</dbReference>
<keyword evidence="3" id="KW-0812">Transmembrane</keyword>
<keyword evidence="9" id="KW-0325">Glycoprotein</keyword>